<dbReference type="PANTHER" id="PTHR33175:SF5">
    <property type="entry name" value="INTEGRATION HOST FACTOR SUBUNIT BETA"/>
    <property type="match status" value="1"/>
</dbReference>
<proteinExistence type="inferred from homology"/>
<gene>
    <name evidence="2" type="ORF">GBAR_LOCUS13089</name>
</gene>
<sequence>VNDTAITRARLAAEVSEATGITRREADLIVEAVFGAIAGALRSGDEVEIRGFGSFRLRSRKARLTRNPRTGEQIMVPPKRVPFFRAGKALRDRLNQEPSEEPLAAT</sequence>
<dbReference type="InterPro" id="IPR000119">
    <property type="entry name" value="Hist_DNA-bd"/>
</dbReference>
<dbReference type="PRINTS" id="PR01727">
    <property type="entry name" value="DNABINDINGHU"/>
</dbReference>
<keyword evidence="3" id="KW-1185">Reference proteome</keyword>
<dbReference type="GO" id="GO:0005829">
    <property type="term" value="C:cytosol"/>
    <property type="evidence" value="ECO:0007669"/>
    <property type="project" value="TreeGrafter"/>
</dbReference>
<comment type="caution">
    <text evidence="2">The sequence shown here is derived from an EMBL/GenBank/DDBJ whole genome shotgun (WGS) entry which is preliminary data.</text>
</comment>
<evidence type="ECO:0000313" key="3">
    <source>
        <dbReference type="Proteomes" id="UP001174909"/>
    </source>
</evidence>
<organism evidence="2 3">
    <name type="scientific">Geodia barretti</name>
    <name type="common">Barrett's horny sponge</name>
    <dbReference type="NCBI Taxonomy" id="519541"/>
    <lineage>
        <taxon>Eukaryota</taxon>
        <taxon>Metazoa</taxon>
        <taxon>Porifera</taxon>
        <taxon>Demospongiae</taxon>
        <taxon>Heteroscleromorpha</taxon>
        <taxon>Tetractinellida</taxon>
        <taxon>Astrophorina</taxon>
        <taxon>Geodiidae</taxon>
        <taxon>Geodia</taxon>
    </lineage>
</organism>
<dbReference type="SMART" id="SM00411">
    <property type="entry name" value="BHL"/>
    <property type="match status" value="1"/>
</dbReference>
<dbReference type="SUPFAM" id="SSF47729">
    <property type="entry name" value="IHF-like DNA-binding proteins"/>
    <property type="match status" value="1"/>
</dbReference>
<protein>
    <submittedName>
        <fullName evidence="2">Integration host factor subunit beta</fullName>
    </submittedName>
</protein>
<comment type="similarity">
    <text evidence="1">Belongs to the bacterial histone-like protein family.</text>
</comment>
<evidence type="ECO:0000256" key="1">
    <source>
        <dbReference type="RuleBase" id="RU003939"/>
    </source>
</evidence>
<accession>A0AA35S2K9</accession>
<reference evidence="2" key="1">
    <citation type="submission" date="2023-03" db="EMBL/GenBank/DDBJ databases">
        <authorList>
            <person name="Steffen K."/>
            <person name="Cardenas P."/>
        </authorList>
    </citation>
    <scope>NUCLEOTIDE SEQUENCE</scope>
</reference>
<dbReference type="Gene3D" id="4.10.520.10">
    <property type="entry name" value="IHF-like DNA-binding proteins"/>
    <property type="match status" value="1"/>
</dbReference>
<evidence type="ECO:0000313" key="2">
    <source>
        <dbReference type="EMBL" id="CAI8022260.1"/>
    </source>
</evidence>
<dbReference type="Proteomes" id="UP001174909">
    <property type="component" value="Unassembled WGS sequence"/>
</dbReference>
<name>A0AA35S2K9_GEOBA</name>
<dbReference type="GO" id="GO:0003677">
    <property type="term" value="F:DNA binding"/>
    <property type="evidence" value="ECO:0007669"/>
    <property type="project" value="InterPro"/>
</dbReference>
<dbReference type="PANTHER" id="PTHR33175">
    <property type="entry name" value="DNA-BINDING PROTEIN HU"/>
    <property type="match status" value="1"/>
</dbReference>
<dbReference type="Pfam" id="PF00216">
    <property type="entry name" value="Bac_DNA_binding"/>
    <property type="match status" value="1"/>
</dbReference>
<dbReference type="InterPro" id="IPR010992">
    <property type="entry name" value="IHF-like_DNA-bd_dom_sf"/>
</dbReference>
<dbReference type="GO" id="GO:0030527">
    <property type="term" value="F:structural constituent of chromatin"/>
    <property type="evidence" value="ECO:0007669"/>
    <property type="project" value="InterPro"/>
</dbReference>
<dbReference type="CDD" id="cd13836">
    <property type="entry name" value="IHF_B"/>
    <property type="match status" value="1"/>
</dbReference>
<feature type="non-terminal residue" evidence="2">
    <location>
        <position position="1"/>
    </location>
</feature>
<dbReference type="EMBL" id="CASHTH010001945">
    <property type="protein sequence ID" value="CAI8022260.1"/>
    <property type="molecule type" value="Genomic_DNA"/>
</dbReference>
<dbReference type="AlphaFoldDB" id="A0AA35S2K9"/>